<evidence type="ECO:0000256" key="2">
    <source>
        <dbReference type="ARBA" id="ARBA00022679"/>
    </source>
</evidence>
<dbReference type="PANTHER" id="PTHR30201:SF2">
    <property type="entry name" value="2-(5''-TRIPHOSPHORIBOSYL)-3'-DEPHOSPHOCOENZYME-A SYNTHASE"/>
    <property type="match status" value="1"/>
</dbReference>
<evidence type="ECO:0000256" key="3">
    <source>
        <dbReference type="ARBA" id="ARBA00022741"/>
    </source>
</evidence>
<sequence>MNCRAAALPPMPAASPLAHRIGRLAVASLHAELACAPKPGLVTPFDRGSHADMDAATFLRSLFALRGYFVAIADAALQRAGFDALRRLGIAAETAMLRATGGVNTHRGAIFNLGLLAAQAARLRQQHGRVPSGEAVCHAVRDWSSELLAAPLDRASHGQLACARYGVAGARELAAAGYPLLREVALPALRQALAAGMPRNTALAHTLLCLIGQTDDLNLLHRGGWAGLRQAQRLARGFIAAGGAWQPDWQQQLQQIGEVFVSRRLSPGGSADLLACTWFLHCQERQA</sequence>
<evidence type="ECO:0000313" key="7">
    <source>
        <dbReference type="Proteomes" id="UP000295293"/>
    </source>
</evidence>
<dbReference type="Gene3D" id="1.10.4200.10">
    <property type="entry name" value="Triphosphoribosyl-dephospho-CoA protein"/>
    <property type="match status" value="1"/>
</dbReference>
<dbReference type="EMBL" id="SNZH01000002">
    <property type="protein sequence ID" value="TDR47807.1"/>
    <property type="molecule type" value="Genomic_DNA"/>
</dbReference>
<organism evidence="6 7">
    <name type="scientific">Tahibacter aquaticus</name>
    <dbReference type="NCBI Taxonomy" id="520092"/>
    <lineage>
        <taxon>Bacteria</taxon>
        <taxon>Pseudomonadati</taxon>
        <taxon>Pseudomonadota</taxon>
        <taxon>Gammaproteobacteria</taxon>
        <taxon>Lysobacterales</taxon>
        <taxon>Rhodanobacteraceae</taxon>
        <taxon>Tahibacter</taxon>
    </lineage>
</organism>
<evidence type="ECO:0000256" key="5">
    <source>
        <dbReference type="HAMAP-Rule" id="MF_01883"/>
    </source>
</evidence>
<evidence type="ECO:0000256" key="4">
    <source>
        <dbReference type="ARBA" id="ARBA00022840"/>
    </source>
</evidence>
<proteinExistence type="inferred from homology"/>
<dbReference type="AlphaFoldDB" id="A0A4R6Z7N0"/>
<reference evidence="6 7" key="1">
    <citation type="submission" date="2019-03" db="EMBL/GenBank/DDBJ databases">
        <title>Genomic Encyclopedia of Type Strains, Phase IV (KMG-IV): sequencing the most valuable type-strain genomes for metagenomic binning, comparative biology and taxonomic classification.</title>
        <authorList>
            <person name="Goeker M."/>
        </authorList>
    </citation>
    <scope>NUCLEOTIDE SEQUENCE [LARGE SCALE GENOMIC DNA]</scope>
    <source>
        <strain evidence="6 7">DSM 21667</strain>
    </source>
</reference>
<evidence type="ECO:0000256" key="1">
    <source>
        <dbReference type="ARBA" id="ARBA00001210"/>
    </source>
</evidence>
<keyword evidence="3 5" id="KW-0547">Nucleotide-binding</keyword>
<dbReference type="HAMAP" id="MF_01883">
    <property type="entry name" value="MdcB"/>
    <property type="match status" value="1"/>
</dbReference>
<dbReference type="Proteomes" id="UP000295293">
    <property type="component" value="Unassembled WGS sequence"/>
</dbReference>
<keyword evidence="7" id="KW-1185">Reference proteome</keyword>
<comment type="caution">
    <text evidence="6">The sequence shown here is derived from an EMBL/GenBank/DDBJ whole genome shotgun (WGS) entry which is preliminary data.</text>
</comment>
<dbReference type="NCBIfam" id="TIGR03132">
    <property type="entry name" value="malonate_mdcB"/>
    <property type="match status" value="1"/>
</dbReference>
<dbReference type="PANTHER" id="PTHR30201">
    <property type="entry name" value="TRIPHOSPHORIBOSYL-DEPHOSPHO-COA SYNTHASE"/>
    <property type="match status" value="1"/>
</dbReference>
<comment type="similarity">
    <text evidence="5">Belongs to the CitG/MdcB family.</text>
</comment>
<dbReference type="GO" id="GO:0051191">
    <property type="term" value="P:prosthetic group biosynthetic process"/>
    <property type="evidence" value="ECO:0007669"/>
    <property type="project" value="TreeGrafter"/>
</dbReference>
<dbReference type="InterPro" id="IPR017555">
    <property type="entry name" value="TriPribosyl-deP-CoA_syn"/>
</dbReference>
<dbReference type="RefSeq" id="WP_133817515.1">
    <property type="nucleotide sequence ID" value="NZ_SNZH01000002.1"/>
</dbReference>
<evidence type="ECO:0000313" key="6">
    <source>
        <dbReference type="EMBL" id="TDR47807.1"/>
    </source>
</evidence>
<keyword evidence="2 5" id="KW-0808">Transferase</keyword>
<accession>A0A4R6Z7N0</accession>
<dbReference type="Pfam" id="PF01874">
    <property type="entry name" value="CitG"/>
    <property type="match status" value="1"/>
</dbReference>
<gene>
    <name evidence="5" type="primary">mdcB</name>
    <name evidence="6" type="ORF">DFR29_102469</name>
</gene>
<name>A0A4R6Z7N0_9GAMM</name>
<dbReference type="OrthoDB" id="114886at2"/>
<comment type="function">
    <text evidence="5">Involved in the formation of 2-(5''-phosphoribosyl)-3'-dephosphocoenzyme-A, the prosthetic group of the acyl-carrier protein of the malonate decarboxylase.</text>
</comment>
<dbReference type="InterPro" id="IPR002736">
    <property type="entry name" value="CitG"/>
</dbReference>
<dbReference type="GO" id="GO:0046917">
    <property type="term" value="F:triphosphoribosyl-dephospho-CoA synthase activity"/>
    <property type="evidence" value="ECO:0007669"/>
    <property type="project" value="UniProtKB-UniRule"/>
</dbReference>
<keyword evidence="4 5" id="KW-0067">ATP-binding</keyword>
<comment type="catalytic activity">
    <reaction evidence="1 5">
        <text>3'-dephospho-CoA + ATP = 2'-(5''-triphospho-alpha-D-ribosyl)-3'-dephospho-CoA + adenine</text>
        <dbReference type="Rhea" id="RHEA:15117"/>
        <dbReference type="ChEBI" id="CHEBI:16708"/>
        <dbReference type="ChEBI" id="CHEBI:30616"/>
        <dbReference type="ChEBI" id="CHEBI:57328"/>
        <dbReference type="ChEBI" id="CHEBI:61378"/>
        <dbReference type="EC" id="2.4.2.52"/>
    </reaction>
</comment>
<dbReference type="GO" id="GO:0005524">
    <property type="term" value="F:ATP binding"/>
    <property type="evidence" value="ECO:0007669"/>
    <property type="project" value="UniProtKB-KW"/>
</dbReference>
<protein>
    <recommendedName>
        <fullName evidence="5">Probable 2-(5''-triphosphoribosyl)-3'-dephosphocoenzyme-A synthase</fullName>
        <shortName evidence="5">2-(5''-triphosphoribosyl)-3'-dephospho-CoA synthase</shortName>
        <ecNumber evidence="5">2.4.2.52</ecNumber>
    </recommendedName>
</protein>
<dbReference type="EC" id="2.4.2.52" evidence="5"/>